<accession>A0AAV7QE69</accession>
<dbReference type="Proteomes" id="UP001066276">
    <property type="component" value="Chromosome 6"/>
</dbReference>
<keyword evidence="3" id="KW-1185">Reference proteome</keyword>
<evidence type="ECO:0000313" key="3">
    <source>
        <dbReference type="Proteomes" id="UP001066276"/>
    </source>
</evidence>
<sequence length="83" mass="9393">MEVYFVSLLRGIMWVPAYVRCEIEVVAISETQEVPIMVSPSPDLPSPEEAALEEASDQQLDHQARAGRVDELLVPWNLRLPFN</sequence>
<comment type="caution">
    <text evidence="2">The sequence shown here is derived from an EMBL/GenBank/DDBJ whole genome shotgun (WGS) entry which is preliminary data.</text>
</comment>
<evidence type="ECO:0000313" key="2">
    <source>
        <dbReference type="EMBL" id="KAJ1137567.1"/>
    </source>
</evidence>
<organism evidence="2 3">
    <name type="scientific">Pleurodeles waltl</name>
    <name type="common">Iberian ribbed newt</name>
    <dbReference type="NCBI Taxonomy" id="8319"/>
    <lineage>
        <taxon>Eukaryota</taxon>
        <taxon>Metazoa</taxon>
        <taxon>Chordata</taxon>
        <taxon>Craniata</taxon>
        <taxon>Vertebrata</taxon>
        <taxon>Euteleostomi</taxon>
        <taxon>Amphibia</taxon>
        <taxon>Batrachia</taxon>
        <taxon>Caudata</taxon>
        <taxon>Salamandroidea</taxon>
        <taxon>Salamandridae</taxon>
        <taxon>Pleurodelinae</taxon>
        <taxon>Pleurodeles</taxon>
    </lineage>
</organism>
<evidence type="ECO:0000256" key="1">
    <source>
        <dbReference type="SAM" id="MobiDB-lite"/>
    </source>
</evidence>
<name>A0AAV7QE69_PLEWA</name>
<feature type="region of interest" description="Disordered" evidence="1">
    <location>
        <begin position="37"/>
        <end position="60"/>
    </location>
</feature>
<dbReference type="EMBL" id="JANPWB010000010">
    <property type="protein sequence ID" value="KAJ1137567.1"/>
    <property type="molecule type" value="Genomic_DNA"/>
</dbReference>
<dbReference type="AlphaFoldDB" id="A0AAV7QE69"/>
<evidence type="ECO:0008006" key="4">
    <source>
        <dbReference type="Google" id="ProtNLM"/>
    </source>
</evidence>
<proteinExistence type="predicted"/>
<reference evidence="2" key="1">
    <citation type="journal article" date="2022" name="bioRxiv">
        <title>Sequencing and chromosome-scale assembly of the giantPleurodeles waltlgenome.</title>
        <authorList>
            <person name="Brown T."/>
            <person name="Elewa A."/>
            <person name="Iarovenko S."/>
            <person name="Subramanian E."/>
            <person name="Araus A.J."/>
            <person name="Petzold A."/>
            <person name="Susuki M."/>
            <person name="Suzuki K.-i.T."/>
            <person name="Hayashi T."/>
            <person name="Toyoda A."/>
            <person name="Oliveira C."/>
            <person name="Osipova E."/>
            <person name="Leigh N.D."/>
            <person name="Simon A."/>
            <person name="Yun M.H."/>
        </authorList>
    </citation>
    <scope>NUCLEOTIDE SEQUENCE</scope>
    <source>
        <strain evidence="2">20211129_DDA</strain>
        <tissue evidence="2">Liver</tissue>
    </source>
</reference>
<gene>
    <name evidence="2" type="ORF">NDU88_003965</name>
</gene>
<protein>
    <recommendedName>
        <fullName evidence="4">Secreted protein</fullName>
    </recommendedName>
</protein>